<keyword evidence="2" id="KW-1185">Reference proteome</keyword>
<dbReference type="EMBL" id="JBGLYH010000071">
    <property type="protein sequence ID" value="MEZ7198478.1"/>
    <property type="molecule type" value="Genomic_DNA"/>
</dbReference>
<gene>
    <name evidence="1" type="ORF">AB6M95_17140</name>
</gene>
<accession>A0ABV4K9H7</accession>
<evidence type="ECO:0008006" key="3">
    <source>
        <dbReference type="Google" id="ProtNLM"/>
    </source>
</evidence>
<reference evidence="1 2" key="1">
    <citation type="submission" date="2024-08" db="EMBL/GenBank/DDBJ databases">
        <title>Sulfate-reducing bacteria isolated from formation water of the oil field in Kazakhstan and description of Pseudodesulfovibrio sp.</title>
        <authorList>
            <person name="Bidzhieva S.K."/>
            <person name="Tourova T.P."/>
            <person name="Grouzdev D.S."/>
            <person name="Beletsky A.V."/>
            <person name="Sokolova D.S."/>
            <person name="Samigullina S.R."/>
            <person name="Poltaraus A.B."/>
            <person name="Avtukh A.N."/>
            <person name="Tereshina V.M."/>
            <person name="Zhaparov N.S."/>
            <person name="Mardanov A.V."/>
            <person name="Nazina T.N."/>
        </authorList>
    </citation>
    <scope>NUCLEOTIDE SEQUENCE [LARGE SCALE GENOMIC DNA]</scope>
    <source>
        <strain evidence="1 2">9FUS</strain>
    </source>
</reference>
<comment type="caution">
    <text evidence="1">The sequence shown here is derived from an EMBL/GenBank/DDBJ whole genome shotgun (WGS) entry which is preliminary data.</text>
</comment>
<organism evidence="1 2">
    <name type="scientific">Pseudodesulfovibrio karagichevae</name>
    <dbReference type="NCBI Taxonomy" id="3239305"/>
    <lineage>
        <taxon>Bacteria</taxon>
        <taxon>Pseudomonadati</taxon>
        <taxon>Thermodesulfobacteriota</taxon>
        <taxon>Desulfovibrionia</taxon>
        <taxon>Desulfovibrionales</taxon>
        <taxon>Desulfovibrionaceae</taxon>
    </lineage>
</organism>
<evidence type="ECO:0000313" key="2">
    <source>
        <dbReference type="Proteomes" id="UP001568698"/>
    </source>
</evidence>
<dbReference type="RefSeq" id="WP_371387967.1">
    <property type="nucleotide sequence ID" value="NZ_JBGLYH010000071.1"/>
</dbReference>
<evidence type="ECO:0000313" key="1">
    <source>
        <dbReference type="EMBL" id="MEZ7198478.1"/>
    </source>
</evidence>
<sequence length="75" mass="8047">MGFWKEFFLIFFLSLPVLLTISDVVHRLLVGMKLQPWYTLFGLLNLIPRRLGGRGGSSFKGGGGGFGGGGASGGW</sequence>
<name>A0ABV4K9H7_9BACT</name>
<dbReference type="Proteomes" id="UP001568698">
    <property type="component" value="Unassembled WGS sequence"/>
</dbReference>
<protein>
    <recommendedName>
        <fullName evidence="3">TPM domain-containing protein</fullName>
    </recommendedName>
</protein>
<proteinExistence type="predicted"/>